<keyword evidence="3" id="KW-1185">Reference proteome</keyword>
<dbReference type="EMBL" id="CAMXCT020004368">
    <property type="protein sequence ID" value="CAL1162106.1"/>
    <property type="molecule type" value="Genomic_DNA"/>
</dbReference>
<sequence>MRPTGDPVQVGQRLRLLSSAFGLLKASIFLGAETQCTVAAIDEASDLMLLDGRWLPGCEGGVAITEDGQPCALLAAPLRSTRGCRWTLCPGIALRGILTTILNSFAGQVLPRSLKESARPAKFAPGVPWPPGIARLEVGAEAFGCVLISDRHILVVASSLPRVSTGRLHGAYVMESLPCRVQLLQPIRSVWGSVPSRVGSSGWEPFVFLTSIALTNR</sequence>
<proteinExistence type="predicted"/>
<dbReference type="AlphaFoldDB" id="A0A9P1DFM5"/>
<evidence type="ECO:0000313" key="1">
    <source>
        <dbReference type="EMBL" id="CAI4008731.1"/>
    </source>
</evidence>
<organism evidence="1">
    <name type="scientific">Cladocopium goreaui</name>
    <dbReference type="NCBI Taxonomy" id="2562237"/>
    <lineage>
        <taxon>Eukaryota</taxon>
        <taxon>Sar</taxon>
        <taxon>Alveolata</taxon>
        <taxon>Dinophyceae</taxon>
        <taxon>Suessiales</taxon>
        <taxon>Symbiodiniaceae</taxon>
        <taxon>Cladocopium</taxon>
    </lineage>
</organism>
<evidence type="ECO:0000313" key="3">
    <source>
        <dbReference type="Proteomes" id="UP001152797"/>
    </source>
</evidence>
<accession>A0A9P1DFM5</accession>
<comment type="caution">
    <text evidence="1">The sequence shown here is derived from an EMBL/GenBank/DDBJ whole genome shotgun (WGS) entry which is preliminary data.</text>
</comment>
<dbReference type="EMBL" id="CAMXCT030004368">
    <property type="protein sequence ID" value="CAL4796043.1"/>
    <property type="molecule type" value="Genomic_DNA"/>
</dbReference>
<dbReference type="OrthoDB" id="10327926at2759"/>
<dbReference type="EMBL" id="CAMXCT010004368">
    <property type="protein sequence ID" value="CAI4008731.1"/>
    <property type="molecule type" value="Genomic_DNA"/>
</dbReference>
<gene>
    <name evidence="1" type="ORF">C1SCF055_LOCUS34141</name>
</gene>
<reference evidence="2" key="2">
    <citation type="submission" date="2024-04" db="EMBL/GenBank/DDBJ databases">
        <authorList>
            <person name="Chen Y."/>
            <person name="Shah S."/>
            <person name="Dougan E. K."/>
            <person name="Thang M."/>
            <person name="Chan C."/>
        </authorList>
    </citation>
    <scope>NUCLEOTIDE SEQUENCE [LARGE SCALE GENOMIC DNA]</scope>
</reference>
<reference evidence="1" key="1">
    <citation type="submission" date="2022-10" db="EMBL/GenBank/DDBJ databases">
        <authorList>
            <person name="Chen Y."/>
            <person name="Dougan E. K."/>
            <person name="Chan C."/>
            <person name="Rhodes N."/>
            <person name="Thang M."/>
        </authorList>
    </citation>
    <scope>NUCLEOTIDE SEQUENCE</scope>
</reference>
<evidence type="ECO:0000313" key="2">
    <source>
        <dbReference type="EMBL" id="CAL1162106.1"/>
    </source>
</evidence>
<protein>
    <submittedName>
        <fullName evidence="1">Uncharacterized protein</fullName>
    </submittedName>
</protein>
<dbReference type="Proteomes" id="UP001152797">
    <property type="component" value="Unassembled WGS sequence"/>
</dbReference>
<name>A0A9P1DFM5_9DINO</name>